<evidence type="ECO:0000313" key="3">
    <source>
        <dbReference type="Proteomes" id="UP001166251"/>
    </source>
</evidence>
<dbReference type="EMBL" id="JAHZSS010000010">
    <property type="protein sequence ID" value="MBW8191282.1"/>
    <property type="molecule type" value="Genomic_DNA"/>
</dbReference>
<feature type="transmembrane region" description="Helical" evidence="1">
    <location>
        <begin position="31"/>
        <end position="51"/>
    </location>
</feature>
<name>A0ABS7EG31_9GAMM</name>
<proteinExistence type="predicted"/>
<protein>
    <submittedName>
        <fullName evidence="2">Uncharacterized protein</fullName>
    </submittedName>
</protein>
<evidence type="ECO:0000256" key="1">
    <source>
        <dbReference type="SAM" id="Phobius"/>
    </source>
</evidence>
<feature type="transmembrane region" description="Helical" evidence="1">
    <location>
        <begin position="58"/>
        <end position="79"/>
    </location>
</feature>
<reference evidence="2" key="1">
    <citation type="submission" date="2021-07" db="EMBL/GenBank/DDBJ databases">
        <title>Neiella marina sp. nov., isolated from the intestinal content of sea cucumber Apostichopus japonicus.</title>
        <authorList>
            <person name="Bai X."/>
        </authorList>
    </citation>
    <scope>NUCLEOTIDE SEQUENCE</scope>
    <source>
        <strain evidence="2">126</strain>
    </source>
</reference>
<evidence type="ECO:0000313" key="2">
    <source>
        <dbReference type="EMBL" id="MBW8191282.1"/>
    </source>
</evidence>
<keyword evidence="1" id="KW-0472">Membrane</keyword>
<comment type="caution">
    <text evidence="2">The sequence shown here is derived from an EMBL/GenBank/DDBJ whole genome shotgun (WGS) entry which is preliminary data.</text>
</comment>
<accession>A0ABS7EG31</accession>
<keyword evidence="1" id="KW-1133">Transmembrane helix</keyword>
<sequence length="112" mass="11922">MNNLLTTIRVFAVGIFIYSSADILNGVETVLDVIALFVGAVAMATHALVVYAKRLNALIFWQNIFQDAGAALLISGFQAGGESGAIMVMFGFYATMASFALIAWEAGNYDSS</sequence>
<dbReference type="Proteomes" id="UP001166251">
    <property type="component" value="Unassembled WGS sequence"/>
</dbReference>
<dbReference type="RefSeq" id="WP_220103965.1">
    <property type="nucleotide sequence ID" value="NZ_JAHZSS010000010.1"/>
</dbReference>
<keyword evidence="3" id="KW-1185">Reference proteome</keyword>
<organism evidence="2 3">
    <name type="scientific">Neiella holothuriorum</name>
    <dbReference type="NCBI Taxonomy" id="2870530"/>
    <lineage>
        <taxon>Bacteria</taxon>
        <taxon>Pseudomonadati</taxon>
        <taxon>Pseudomonadota</taxon>
        <taxon>Gammaproteobacteria</taxon>
        <taxon>Alteromonadales</taxon>
        <taxon>Echinimonadaceae</taxon>
        <taxon>Neiella</taxon>
    </lineage>
</organism>
<gene>
    <name evidence="2" type="ORF">K0504_09560</name>
</gene>
<keyword evidence="1" id="KW-0812">Transmembrane</keyword>
<feature type="transmembrane region" description="Helical" evidence="1">
    <location>
        <begin position="85"/>
        <end position="104"/>
    </location>
</feature>